<proteinExistence type="predicted"/>
<dbReference type="RefSeq" id="WP_274456048.1">
    <property type="nucleotide sequence ID" value="NZ_CP067097.1"/>
</dbReference>
<organism evidence="1 2">
    <name type="scientific">Alicyclobacillus cycloheptanicus</name>
    <dbReference type="NCBI Taxonomy" id="1457"/>
    <lineage>
        <taxon>Bacteria</taxon>
        <taxon>Bacillati</taxon>
        <taxon>Bacillota</taxon>
        <taxon>Bacilli</taxon>
        <taxon>Bacillales</taxon>
        <taxon>Alicyclobacillaceae</taxon>
        <taxon>Alicyclobacillus</taxon>
    </lineage>
</organism>
<dbReference type="Gene3D" id="3.40.50.150">
    <property type="entry name" value="Vaccinia Virus protein VP39"/>
    <property type="match status" value="1"/>
</dbReference>
<protein>
    <recommendedName>
        <fullName evidence="3">SAM-dependent methyltransferase</fullName>
    </recommendedName>
</protein>
<reference evidence="1 2" key="1">
    <citation type="submission" date="2023-07" db="EMBL/GenBank/DDBJ databases">
        <title>Genomic Encyclopedia of Type Strains, Phase IV (KMG-IV): sequencing the most valuable type-strain genomes for metagenomic binning, comparative biology and taxonomic classification.</title>
        <authorList>
            <person name="Goeker M."/>
        </authorList>
    </citation>
    <scope>NUCLEOTIDE SEQUENCE [LARGE SCALE GENOMIC DNA]</scope>
    <source>
        <strain evidence="1 2">DSM 4006</strain>
    </source>
</reference>
<accession>A0ABT9XG93</accession>
<gene>
    <name evidence="1" type="ORF">J2S03_001132</name>
</gene>
<evidence type="ECO:0008006" key="3">
    <source>
        <dbReference type="Google" id="ProtNLM"/>
    </source>
</evidence>
<dbReference type="Proteomes" id="UP001232973">
    <property type="component" value="Unassembled WGS sequence"/>
</dbReference>
<dbReference type="InterPro" id="IPR007536">
    <property type="entry name" value="16SrRNA_methylTrfase_J"/>
</dbReference>
<sequence length="281" mass="31574">MSERQVGGRRVLPGVRRERAVVTTPWKVTERREAEASRLAAWFDCPYVPRRDRSVLQVLQDEAAEALIVADAQPIVYHAADPEHGTFFHPSLAWQRARGLMKGQPDRLVTAMQVAPGDTLVDATLGFGVDTFVLAAAAGRMGRVIAIESSWLLARLFEYTLAYGAAWYPAWADRLQRIAAPIEVCIGSHTEWLRMQPDASVDAVYFDPMFRHATKRASNVDRLRPFAATAPLSSEAWTEAARVVRRCVVLKERPGFGQFERFGLEPDRPRGRTAFGVWRKE</sequence>
<evidence type="ECO:0000313" key="2">
    <source>
        <dbReference type="Proteomes" id="UP001232973"/>
    </source>
</evidence>
<dbReference type="SUPFAM" id="SSF53335">
    <property type="entry name" value="S-adenosyl-L-methionine-dependent methyltransferases"/>
    <property type="match status" value="1"/>
</dbReference>
<comment type="caution">
    <text evidence="1">The sequence shown here is derived from an EMBL/GenBank/DDBJ whole genome shotgun (WGS) entry which is preliminary data.</text>
</comment>
<dbReference type="Pfam" id="PF04445">
    <property type="entry name" value="SAM_MT"/>
    <property type="match status" value="1"/>
</dbReference>
<dbReference type="EMBL" id="JAUSTP010000006">
    <property type="protein sequence ID" value="MDQ0189312.1"/>
    <property type="molecule type" value="Genomic_DNA"/>
</dbReference>
<evidence type="ECO:0000313" key="1">
    <source>
        <dbReference type="EMBL" id="MDQ0189312.1"/>
    </source>
</evidence>
<name>A0ABT9XG93_9BACL</name>
<dbReference type="InterPro" id="IPR029063">
    <property type="entry name" value="SAM-dependent_MTases_sf"/>
</dbReference>
<dbReference type="PANTHER" id="PTHR36112:SF1">
    <property type="entry name" value="RIBOSOMAL RNA SMALL SUBUNIT METHYLTRANSFERASE J"/>
    <property type="match status" value="1"/>
</dbReference>
<keyword evidence="2" id="KW-1185">Reference proteome</keyword>
<dbReference type="PANTHER" id="PTHR36112">
    <property type="entry name" value="RIBOSOMAL RNA SMALL SUBUNIT METHYLTRANSFERASE J"/>
    <property type="match status" value="1"/>
</dbReference>